<evidence type="ECO:0000256" key="10">
    <source>
        <dbReference type="RuleBase" id="RU000607"/>
    </source>
</evidence>
<keyword evidence="5 9" id="KW-0350">Heme biosynthesis</keyword>
<dbReference type="PANTHER" id="PTHR11108:SF1">
    <property type="entry name" value="FERROCHELATASE, MITOCHONDRIAL"/>
    <property type="match status" value="1"/>
</dbReference>
<dbReference type="CDD" id="cd03411">
    <property type="entry name" value="Ferrochelatase_N"/>
    <property type="match status" value="1"/>
</dbReference>
<dbReference type="InterPro" id="IPR033644">
    <property type="entry name" value="Ferrochelatase_C"/>
</dbReference>
<dbReference type="Pfam" id="PF00762">
    <property type="entry name" value="Ferrochelatase"/>
    <property type="match status" value="1"/>
</dbReference>
<dbReference type="Proteomes" id="UP000245469">
    <property type="component" value="Unassembled WGS sequence"/>
</dbReference>
<comment type="function">
    <text evidence="9 10">Involved in coproporphyrin-dependent heme b biosynthesis. Catalyzes the insertion of ferrous iron into coproporphyrin III to form Fe-coproporphyrin III.</text>
</comment>
<name>A0A315ZVK1_9ACTN</name>
<feature type="binding site" evidence="9">
    <location>
        <position position="130"/>
    </location>
    <ligand>
        <name>Fe-coproporphyrin III</name>
        <dbReference type="ChEBI" id="CHEBI:68438"/>
    </ligand>
</feature>
<organism evidence="11 12">
    <name type="scientific">Quadrisphaera granulorum</name>
    <dbReference type="NCBI Taxonomy" id="317664"/>
    <lineage>
        <taxon>Bacteria</taxon>
        <taxon>Bacillati</taxon>
        <taxon>Actinomycetota</taxon>
        <taxon>Actinomycetes</taxon>
        <taxon>Kineosporiales</taxon>
        <taxon>Kineosporiaceae</taxon>
        <taxon>Quadrisphaera</taxon>
    </lineage>
</organism>
<dbReference type="GO" id="GO:0004325">
    <property type="term" value="F:ferrochelatase activity"/>
    <property type="evidence" value="ECO:0007669"/>
    <property type="project" value="UniProtKB-UniRule"/>
</dbReference>
<dbReference type="UniPathway" id="UPA00252"/>
<keyword evidence="12" id="KW-1185">Reference proteome</keyword>
<keyword evidence="4 9" id="KW-0408">Iron</keyword>
<feature type="binding site" evidence="9">
    <location>
        <position position="282"/>
    </location>
    <ligand>
        <name>Fe(2+)</name>
        <dbReference type="ChEBI" id="CHEBI:29033"/>
    </ligand>
</feature>
<comment type="subcellular location">
    <subcellularLocation>
        <location evidence="9 10">Cytoplasm</location>
    </subcellularLocation>
</comment>
<dbReference type="GO" id="GO:0005737">
    <property type="term" value="C:cytoplasm"/>
    <property type="evidence" value="ECO:0007669"/>
    <property type="project" value="UniProtKB-SubCell"/>
</dbReference>
<evidence type="ECO:0000256" key="1">
    <source>
        <dbReference type="ARBA" id="ARBA00004744"/>
    </source>
</evidence>
<evidence type="ECO:0000256" key="7">
    <source>
        <dbReference type="ARBA" id="ARBA00023244"/>
    </source>
</evidence>
<evidence type="ECO:0000313" key="11">
    <source>
        <dbReference type="EMBL" id="PWJ49282.1"/>
    </source>
</evidence>
<evidence type="ECO:0000256" key="2">
    <source>
        <dbReference type="ARBA" id="ARBA00022490"/>
    </source>
</evidence>
<comment type="catalytic activity">
    <reaction evidence="8">
        <text>Fe-coproporphyrin III + 2 H(+) = coproporphyrin III + Fe(2+)</text>
        <dbReference type="Rhea" id="RHEA:49572"/>
        <dbReference type="ChEBI" id="CHEBI:15378"/>
        <dbReference type="ChEBI" id="CHEBI:29033"/>
        <dbReference type="ChEBI" id="CHEBI:68438"/>
        <dbReference type="ChEBI" id="CHEBI:131725"/>
        <dbReference type="EC" id="4.99.1.9"/>
    </reaction>
    <physiologicalReaction direction="right-to-left" evidence="8">
        <dbReference type="Rhea" id="RHEA:49574"/>
    </physiologicalReaction>
</comment>
<keyword evidence="3 9" id="KW-0479">Metal-binding</keyword>
<dbReference type="RefSeq" id="WP_245961900.1">
    <property type="nucleotide sequence ID" value="NZ_QGDQ01000026.1"/>
</dbReference>
<feature type="binding site" evidence="9">
    <location>
        <position position="60"/>
    </location>
    <ligand>
        <name>Fe-coproporphyrin III</name>
        <dbReference type="ChEBI" id="CHEBI:68438"/>
    </ligand>
</feature>
<dbReference type="GO" id="GO:0006783">
    <property type="term" value="P:heme biosynthetic process"/>
    <property type="evidence" value="ECO:0007669"/>
    <property type="project" value="UniProtKB-UniRule"/>
</dbReference>
<dbReference type="HAMAP" id="MF_00323">
    <property type="entry name" value="Ferrochelatase"/>
    <property type="match status" value="1"/>
</dbReference>
<dbReference type="PANTHER" id="PTHR11108">
    <property type="entry name" value="FERROCHELATASE"/>
    <property type="match status" value="1"/>
</dbReference>
<comment type="caution">
    <text evidence="11">The sequence shown here is derived from an EMBL/GenBank/DDBJ whole genome shotgun (WGS) entry which is preliminary data.</text>
</comment>
<comment type="similarity">
    <text evidence="9 10">Belongs to the ferrochelatase family.</text>
</comment>
<dbReference type="InterPro" id="IPR001015">
    <property type="entry name" value="Ferrochelatase"/>
</dbReference>
<keyword evidence="2 9" id="KW-0963">Cytoplasm</keyword>
<proteinExistence type="inferred from homology"/>
<evidence type="ECO:0000313" key="12">
    <source>
        <dbReference type="Proteomes" id="UP000245469"/>
    </source>
</evidence>
<evidence type="ECO:0000256" key="9">
    <source>
        <dbReference type="HAMAP-Rule" id="MF_00323"/>
    </source>
</evidence>
<dbReference type="PROSITE" id="PS00534">
    <property type="entry name" value="FERROCHELATASE"/>
    <property type="match status" value="1"/>
</dbReference>
<accession>A0A315ZVK1</accession>
<evidence type="ECO:0000256" key="8">
    <source>
        <dbReference type="ARBA" id="ARBA00024536"/>
    </source>
</evidence>
<dbReference type="AlphaFoldDB" id="A0A315ZVK1"/>
<dbReference type="Gene3D" id="3.40.50.1400">
    <property type="match status" value="2"/>
</dbReference>
<evidence type="ECO:0000256" key="3">
    <source>
        <dbReference type="ARBA" id="ARBA00022723"/>
    </source>
</evidence>
<dbReference type="GO" id="GO:0046872">
    <property type="term" value="F:metal ion binding"/>
    <property type="evidence" value="ECO:0007669"/>
    <property type="project" value="UniProtKB-UniRule"/>
</dbReference>
<gene>
    <name evidence="9" type="primary">cpfC</name>
    <name evidence="11" type="ORF">BXY45_12635</name>
</gene>
<comment type="pathway">
    <text evidence="1 9 10">Porphyrin-containing compound metabolism; protoheme biosynthesis.</text>
</comment>
<feature type="binding site" evidence="9">
    <location>
        <position position="192"/>
    </location>
    <ligand>
        <name>Fe(2+)</name>
        <dbReference type="ChEBI" id="CHEBI:29033"/>
    </ligand>
</feature>
<dbReference type="NCBIfam" id="NF000689">
    <property type="entry name" value="PRK00035.2-1"/>
    <property type="match status" value="1"/>
</dbReference>
<dbReference type="InterPro" id="IPR019772">
    <property type="entry name" value="Ferrochelatase_AS"/>
</dbReference>
<dbReference type="SUPFAM" id="SSF53800">
    <property type="entry name" value="Chelatase"/>
    <property type="match status" value="1"/>
</dbReference>
<keyword evidence="6 9" id="KW-0456">Lyase</keyword>
<evidence type="ECO:0000256" key="5">
    <source>
        <dbReference type="ARBA" id="ARBA00023133"/>
    </source>
</evidence>
<reference evidence="11 12" key="1">
    <citation type="submission" date="2018-03" db="EMBL/GenBank/DDBJ databases">
        <title>Genomic Encyclopedia of Archaeal and Bacterial Type Strains, Phase II (KMG-II): from individual species to whole genera.</title>
        <authorList>
            <person name="Goeker M."/>
        </authorList>
    </citation>
    <scope>NUCLEOTIDE SEQUENCE [LARGE SCALE GENOMIC DNA]</scope>
    <source>
        <strain evidence="11 12">DSM 44889</strain>
    </source>
</reference>
<protein>
    <recommendedName>
        <fullName evidence="9">Coproporphyrin III ferrochelatase</fullName>
        <ecNumber evidence="9">4.99.1.9</ecNumber>
    </recommendedName>
</protein>
<evidence type="ECO:0000256" key="6">
    <source>
        <dbReference type="ARBA" id="ARBA00023239"/>
    </source>
</evidence>
<keyword evidence="7 9" id="KW-0627">Porphyrin biosynthesis</keyword>
<dbReference type="FunFam" id="3.40.50.1400:FF:000008">
    <property type="entry name" value="Ferrochelatase"/>
    <property type="match status" value="1"/>
</dbReference>
<dbReference type="EC" id="4.99.1.9" evidence="9"/>
<dbReference type="EMBL" id="QGDQ01000026">
    <property type="protein sequence ID" value="PWJ49282.1"/>
    <property type="molecule type" value="Genomic_DNA"/>
</dbReference>
<sequence>MSADTSPSAPYDALVLLSFGGPEGPDDVVPFLENVTRGRGIPRERLVEVGEHYFAFGGRSPINDQNKALLAALRAELASRGLGELPVVWGNRNWDPYLTDVLRETHDAGARRVLVLTTSAYASYSGCRQYREDVAASLIALADEGRELRADKVRHYFNAPGFLDANTDAVLAALEELDDDVRAGAHLVFTTHSIPTAMAEAAGPGGGAYEAQHEAVRAEVVRRVAERTGVEHPSALVYCSRSGPPTQPWLEPDVNDHLEAIRAAGGPAAVVAPIGFISDHMEVKYDLDTEAAETAEGLSLPMARAATAGVHAAFVTSLVDLVVERAAAERAAAEGGEPPQRAAVGPLGPSHDVCPVGCCRNLRTPDKPAACGADWVDPPVSAAAGTGSGA</sequence>
<dbReference type="CDD" id="cd00419">
    <property type="entry name" value="Ferrochelatase_C"/>
    <property type="match status" value="1"/>
</dbReference>
<comment type="caution">
    <text evidence="9">Lacks conserved residue(s) required for the propagation of feature annotation.</text>
</comment>
<dbReference type="InterPro" id="IPR033659">
    <property type="entry name" value="Ferrochelatase_N"/>
</dbReference>
<evidence type="ECO:0000256" key="4">
    <source>
        <dbReference type="ARBA" id="ARBA00023004"/>
    </source>
</evidence>